<name>W7YMH0_9BACT</name>
<accession>W7YMH0</accession>
<evidence type="ECO:0000313" key="1">
    <source>
        <dbReference type="EMBL" id="GAF03579.1"/>
    </source>
</evidence>
<dbReference type="InterPro" id="IPR029044">
    <property type="entry name" value="Nucleotide-diphossugar_trans"/>
</dbReference>
<dbReference type="eggNOG" id="COG1215">
    <property type="taxonomic scope" value="Bacteria"/>
</dbReference>
<keyword evidence="2" id="KW-1185">Reference proteome</keyword>
<organism evidence="1 2">
    <name type="scientific">Saccharicrinis fermentans DSM 9555 = JCM 21142</name>
    <dbReference type="NCBI Taxonomy" id="869213"/>
    <lineage>
        <taxon>Bacteria</taxon>
        <taxon>Pseudomonadati</taxon>
        <taxon>Bacteroidota</taxon>
        <taxon>Bacteroidia</taxon>
        <taxon>Marinilabiliales</taxon>
        <taxon>Marinilabiliaceae</taxon>
        <taxon>Saccharicrinis</taxon>
    </lineage>
</organism>
<dbReference type="Gene3D" id="3.90.550.10">
    <property type="entry name" value="Spore Coat Polysaccharide Biosynthesis Protein SpsA, Chain A"/>
    <property type="match status" value="1"/>
</dbReference>
<dbReference type="EMBL" id="BAMD01000026">
    <property type="protein sequence ID" value="GAF03579.1"/>
    <property type="molecule type" value="Genomic_DNA"/>
</dbReference>
<comment type="caution">
    <text evidence="1">The sequence shown here is derived from an EMBL/GenBank/DDBJ whole genome shotgun (WGS) entry which is preliminary data.</text>
</comment>
<sequence length="416" mass="47586">MVPSFQKYLQKHPPFTSFNIKTMVKAGMVIVIPCYLEDKICNTLDSLCACHPVDHRVAVVVVVNASVAASDAVVAQQEHTIHLLGEYKVTNEMIDLYVIRAFDLPAKHFGAGLARKIGMDLAVHHFSDTDNREGIVVSLDADSTVERNYLSAIWTFFEQTQNKACSINYEHPICGDEFDVEVYDAIVQYELHLRYFVQGLRYIGFPYAFHTIGSCFAFKAALYVSVGGMNRRQGGEEFYFIQKLLQQGGYGDLKNTKVYPSPRISSRVPFGTGPSVKKIVESDDNAYMSYNLQGFVDLKSLLDNFDKYYRVDKEEYQQLIMELPGRVRSFLLNAGFYDELKPIADNCSSLEVFRKRFFHVFNAFKLVKYLNYIHEHFLSRVPVFDAAIELLELEGLDVSDIFDDKELLEKYRSIQD</sequence>
<dbReference type="SUPFAM" id="SSF53448">
    <property type="entry name" value="Nucleotide-diphospho-sugar transferases"/>
    <property type="match status" value="1"/>
</dbReference>
<dbReference type="STRING" id="869213.GCA_000517085_04390"/>
<protein>
    <submittedName>
        <fullName evidence="1">Uncharacterized protein</fullName>
    </submittedName>
</protein>
<evidence type="ECO:0000313" key="2">
    <source>
        <dbReference type="Proteomes" id="UP000019402"/>
    </source>
</evidence>
<gene>
    <name evidence="1" type="ORF">JCM21142_52257</name>
</gene>
<reference evidence="1 2" key="1">
    <citation type="journal article" date="2014" name="Genome Announc.">
        <title>Draft Genome Sequence of Cytophaga fermentans JCM 21142T, a Facultative Anaerobe Isolated from Marine Mud.</title>
        <authorList>
            <person name="Starns D."/>
            <person name="Oshima K."/>
            <person name="Suda W."/>
            <person name="Iino T."/>
            <person name="Yuki M."/>
            <person name="Inoue J."/>
            <person name="Kitamura K."/>
            <person name="Iida T."/>
            <person name="Darby A."/>
            <person name="Hattori M."/>
            <person name="Ohkuma M."/>
        </authorList>
    </citation>
    <scope>NUCLEOTIDE SEQUENCE [LARGE SCALE GENOMIC DNA]</scope>
    <source>
        <strain evidence="1 2">JCM 21142</strain>
    </source>
</reference>
<dbReference type="Proteomes" id="UP000019402">
    <property type="component" value="Unassembled WGS sequence"/>
</dbReference>
<proteinExistence type="predicted"/>
<dbReference type="AlphaFoldDB" id="W7YMH0"/>